<dbReference type="InterPro" id="IPR003148">
    <property type="entry name" value="RCK_N"/>
</dbReference>
<dbReference type="EMBL" id="NIGF01000004">
    <property type="protein sequence ID" value="PQV64571.1"/>
    <property type="molecule type" value="Genomic_DNA"/>
</dbReference>
<dbReference type="OrthoDB" id="9775180at2"/>
<feature type="domain" description="RCK N-terminal" evidence="7">
    <location>
        <begin position="1"/>
        <end position="119"/>
    </location>
</feature>
<dbReference type="Pfam" id="PF02254">
    <property type="entry name" value="TrkA_N"/>
    <property type="match status" value="1"/>
</dbReference>
<evidence type="ECO:0000313" key="9">
    <source>
        <dbReference type="EMBL" id="PQV64571.1"/>
    </source>
</evidence>
<dbReference type="Gene3D" id="3.30.70.1450">
    <property type="entry name" value="Regulator of K+ conductance, C-terminal domain"/>
    <property type="match status" value="1"/>
</dbReference>
<evidence type="ECO:0000256" key="2">
    <source>
        <dbReference type="ARBA" id="ARBA00022448"/>
    </source>
</evidence>
<evidence type="ECO:0000259" key="7">
    <source>
        <dbReference type="PROSITE" id="PS51201"/>
    </source>
</evidence>
<keyword evidence="5" id="KW-0520">NAD</keyword>
<keyword evidence="6" id="KW-0406">Ion transport</keyword>
<keyword evidence="3" id="KW-0633">Potassium transport</keyword>
<dbReference type="PROSITE" id="PS51202">
    <property type="entry name" value="RCK_C"/>
    <property type="match status" value="1"/>
</dbReference>
<evidence type="ECO:0000256" key="3">
    <source>
        <dbReference type="ARBA" id="ARBA00022538"/>
    </source>
</evidence>
<name>A0A2S8SUV7_9BACT</name>
<dbReference type="SUPFAM" id="SSF116726">
    <property type="entry name" value="TrkA C-terminal domain-like"/>
    <property type="match status" value="1"/>
</dbReference>
<proteinExistence type="predicted"/>
<dbReference type="SUPFAM" id="SSF51735">
    <property type="entry name" value="NAD(P)-binding Rossmann-fold domains"/>
    <property type="match status" value="1"/>
</dbReference>
<dbReference type="Pfam" id="PF02080">
    <property type="entry name" value="TrkA_C"/>
    <property type="match status" value="1"/>
</dbReference>
<dbReference type="Gene3D" id="3.40.50.720">
    <property type="entry name" value="NAD(P)-binding Rossmann-like Domain"/>
    <property type="match status" value="1"/>
</dbReference>
<accession>A0A2S8SUV7</accession>
<comment type="caution">
    <text evidence="9">The sequence shown here is derived from an EMBL/GenBank/DDBJ whole genome shotgun (WGS) entry which is preliminary data.</text>
</comment>
<evidence type="ECO:0000256" key="1">
    <source>
        <dbReference type="ARBA" id="ARBA00017378"/>
    </source>
</evidence>
<evidence type="ECO:0000256" key="6">
    <source>
        <dbReference type="ARBA" id="ARBA00023065"/>
    </source>
</evidence>
<dbReference type="InterPro" id="IPR006036">
    <property type="entry name" value="K_uptake_TrkA"/>
</dbReference>
<dbReference type="InterPro" id="IPR006037">
    <property type="entry name" value="RCK_C"/>
</dbReference>
<dbReference type="PANTHER" id="PTHR43833">
    <property type="entry name" value="POTASSIUM CHANNEL PROTEIN 2-RELATED-RELATED"/>
    <property type="match status" value="1"/>
</dbReference>
<dbReference type="InterPro" id="IPR036721">
    <property type="entry name" value="RCK_C_sf"/>
</dbReference>
<sequence>MSYAIIVGGGKIGYYLARSLINRDYEVCLMEKDPVNARKLSADLGDVVMQADGCDPLVLKSAGVARADLLFAATGDDPDNLVVCQIAGCCFHRTRIIARVNNPDNETLFEKLGIHERVSGTAAVLRMISEKVGKSPVILLGALEKSSLEVVEIMVEDDSPFCGAKLSEMHLPPKCLVISSLRNGQAQIPTGDTTFESGDVMVILVPAELESTLREFLV</sequence>
<evidence type="ECO:0000313" key="10">
    <source>
        <dbReference type="Proteomes" id="UP000237684"/>
    </source>
</evidence>
<dbReference type="PROSITE" id="PS51201">
    <property type="entry name" value="RCK_N"/>
    <property type="match status" value="1"/>
</dbReference>
<keyword evidence="2" id="KW-0813">Transport</keyword>
<dbReference type="Proteomes" id="UP000237684">
    <property type="component" value="Unassembled WGS sequence"/>
</dbReference>
<evidence type="ECO:0000256" key="4">
    <source>
        <dbReference type="ARBA" id="ARBA00022958"/>
    </source>
</evidence>
<dbReference type="RefSeq" id="WP_105482950.1">
    <property type="nucleotide sequence ID" value="NZ_NIGF01000004.1"/>
</dbReference>
<gene>
    <name evidence="9" type="ORF">B1R32_10464</name>
</gene>
<evidence type="ECO:0000259" key="8">
    <source>
        <dbReference type="PROSITE" id="PS51202"/>
    </source>
</evidence>
<organism evidence="9 10">
    <name type="scientific">Abditibacterium utsteinense</name>
    <dbReference type="NCBI Taxonomy" id="1960156"/>
    <lineage>
        <taxon>Bacteria</taxon>
        <taxon>Pseudomonadati</taxon>
        <taxon>Abditibacteriota</taxon>
        <taxon>Abditibacteriia</taxon>
        <taxon>Abditibacteriales</taxon>
        <taxon>Abditibacteriaceae</taxon>
        <taxon>Abditibacterium</taxon>
    </lineage>
</organism>
<dbReference type="InterPro" id="IPR036291">
    <property type="entry name" value="NAD(P)-bd_dom_sf"/>
</dbReference>
<keyword evidence="10" id="KW-1185">Reference proteome</keyword>
<dbReference type="GO" id="GO:0015079">
    <property type="term" value="F:potassium ion transmembrane transporter activity"/>
    <property type="evidence" value="ECO:0007669"/>
    <property type="project" value="InterPro"/>
</dbReference>
<dbReference type="PRINTS" id="PR00335">
    <property type="entry name" value="KUPTAKETRKA"/>
</dbReference>
<evidence type="ECO:0000256" key="5">
    <source>
        <dbReference type="ARBA" id="ARBA00023027"/>
    </source>
</evidence>
<reference evidence="9 10" key="1">
    <citation type="journal article" date="2018" name="Syst. Appl. Microbiol.">
        <title>Abditibacterium utsteinense sp. nov., the first cultivated member of candidate phylum FBP, isolated from ice-free Antarctic soil samples.</title>
        <authorList>
            <person name="Tahon G."/>
            <person name="Tytgat B."/>
            <person name="Lebbe L."/>
            <person name="Carlier A."/>
            <person name="Willems A."/>
        </authorList>
    </citation>
    <scope>NUCLEOTIDE SEQUENCE [LARGE SCALE GENOMIC DNA]</scope>
    <source>
        <strain evidence="9 10">LMG 29911</strain>
    </source>
</reference>
<dbReference type="AlphaFoldDB" id="A0A2S8SUV7"/>
<protein>
    <recommendedName>
        <fullName evidence="1">Trk system potassium uptake protein TrkA</fullName>
    </recommendedName>
</protein>
<keyword evidence="4" id="KW-0630">Potassium</keyword>
<feature type="domain" description="RCK C-terminal" evidence="8">
    <location>
        <begin position="138"/>
        <end position="218"/>
    </location>
</feature>
<dbReference type="PANTHER" id="PTHR43833:SF5">
    <property type="entry name" value="TRK SYSTEM POTASSIUM UPTAKE PROTEIN TRKA"/>
    <property type="match status" value="1"/>
</dbReference>
<dbReference type="InterPro" id="IPR050721">
    <property type="entry name" value="Trk_Ktr_HKT_K-transport"/>
</dbReference>
<dbReference type="GO" id="GO:0005886">
    <property type="term" value="C:plasma membrane"/>
    <property type="evidence" value="ECO:0007669"/>
    <property type="project" value="InterPro"/>
</dbReference>
<dbReference type="InParanoid" id="A0A2S8SUV7"/>